<dbReference type="GO" id="GO:0005829">
    <property type="term" value="C:cytosol"/>
    <property type="evidence" value="ECO:0007669"/>
    <property type="project" value="TreeGrafter"/>
</dbReference>
<dbReference type="eggNOG" id="COG2825">
    <property type="taxonomic scope" value="Bacteria"/>
</dbReference>
<dbReference type="STRING" id="880072.Desac_2718"/>
<keyword evidence="6" id="KW-1185">Reference proteome</keyword>
<proteinExistence type="inferred from homology"/>
<dbReference type="KEGG" id="dao:Desac_2718"/>
<dbReference type="GO" id="GO:0051082">
    <property type="term" value="F:unfolded protein binding"/>
    <property type="evidence" value="ECO:0007669"/>
    <property type="project" value="InterPro"/>
</dbReference>
<keyword evidence="3" id="KW-0175">Coiled coil</keyword>
<dbReference type="OrthoDB" id="1524711at2"/>
<dbReference type="InterPro" id="IPR005632">
    <property type="entry name" value="Chaperone_Skp"/>
</dbReference>
<dbReference type="GO" id="GO:0050821">
    <property type="term" value="P:protein stabilization"/>
    <property type="evidence" value="ECO:0007669"/>
    <property type="project" value="TreeGrafter"/>
</dbReference>
<evidence type="ECO:0000313" key="6">
    <source>
        <dbReference type="Proteomes" id="UP000000483"/>
    </source>
</evidence>
<dbReference type="Gene3D" id="3.30.910.20">
    <property type="entry name" value="Skp domain"/>
    <property type="match status" value="1"/>
</dbReference>
<sequence length="169" mass="19343">MKLKVFQLCTTLVLILSFAAAAPAADVKVAVVDMADVIFNSSEGKRAQESIKRKGEELGRDLERRRTDFGRQVEEYQKQAAVMKDDARKRKEEEFGRKEAELRQKVGSSQQEMAKLEEKELKPLYDKFKRVIEQISKEGKYSLILDKRVVIGFDPSVDITEKVKDAFGR</sequence>
<evidence type="ECO:0000256" key="4">
    <source>
        <dbReference type="SAM" id="SignalP"/>
    </source>
</evidence>
<feature type="coiled-coil region" evidence="3">
    <location>
        <begin position="73"/>
        <end position="119"/>
    </location>
</feature>
<feature type="chain" id="PRO_5003282667" evidence="4">
    <location>
        <begin position="25"/>
        <end position="169"/>
    </location>
</feature>
<dbReference type="PANTHER" id="PTHR35089">
    <property type="entry name" value="CHAPERONE PROTEIN SKP"/>
    <property type="match status" value="1"/>
</dbReference>
<feature type="signal peptide" evidence="4">
    <location>
        <begin position="1"/>
        <end position="24"/>
    </location>
</feature>
<dbReference type="Proteomes" id="UP000000483">
    <property type="component" value="Chromosome"/>
</dbReference>
<comment type="similarity">
    <text evidence="1">Belongs to the Skp family.</text>
</comment>
<keyword evidence="2 4" id="KW-0732">Signal</keyword>
<name>F2NIQ7_DESAR</name>
<reference evidence="5 6" key="1">
    <citation type="journal article" date="2011" name="Stand. Genomic Sci.">
        <title>Complete genome sequence of the acetate-degrading sulfate reducer Desulfobacca acetoxidans type strain (ASRB2).</title>
        <authorList>
            <person name="Goker M."/>
            <person name="Teshima H."/>
            <person name="Lapidus A."/>
            <person name="Nolan M."/>
            <person name="Lucas S."/>
            <person name="Hammon N."/>
            <person name="Deshpande S."/>
            <person name="Cheng J.F."/>
            <person name="Tapia R."/>
            <person name="Han C."/>
            <person name="Goodwin L."/>
            <person name="Pitluck S."/>
            <person name="Huntemann M."/>
            <person name="Liolios K."/>
            <person name="Ivanova N."/>
            <person name="Pagani I."/>
            <person name="Mavromatis K."/>
            <person name="Ovchinikova G."/>
            <person name="Pati A."/>
            <person name="Chen A."/>
            <person name="Palaniappan K."/>
            <person name="Land M."/>
            <person name="Hauser L."/>
            <person name="Brambilla E.M."/>
            <person name="Rohde M."/>
            <person name="Spring S."/>
            <person name="Detter J.C."/>
            <person name="Woyke T."/>
            <person name="Bristow J."/>
            <person name="Eisen J.A."/>
            <person name="Markowitz V."/>
            <person name="Hugenholtz P."/>
            <person name="Kyrpides N.C."/>
            <person name="Klenk H.P."/>
        </authorList>
    </citation>
    <scope>NUCLEOTIDE SEQUENCE [LARGE SCALE GENOMIC DNA]</scope>
    <source>
        <strain evidence="6">ATCC 700848 / DSM 11109 / ASRB2</strain>
    </source>
</reference>
<dbReference type="SMART" id="SM00935">
    <property type="entry name" value="OmpH"/>
    <property type="match status" value="1"/>
</dbReference>
<evidence type="ECO:0000256" key="2">
    <source>
        <dbReference type="ARBA" id="ARBA00022729"/>
    </source>
</evidence>
<evidence type="ECO:0000313" key="5">
    <source>
        <dbReference type="EMBL" id="AEB10532.1"/>
    </source>
</evidence>
<dbReference type="InterPro" id="IPR024930">
    <property type="entry name" value="Skp_dom_sf"/>
</dbReference>
<dbReference type="EMBL" id="CP002629">
    <property type="protein sequence ID" value="AEB10532.1"/>
    <property type="molecule type" value="Genomic_DNA"/>
</dbReference>
<organism evidence="5 6">
    <name type="scientific">Desulfobacca acetoxidans (strain ATCC 700848 / DSM 11109 / ASRB2)</name>
    <dbReference type="NCBI Taxonomy" id="880072"/>
    <lineage>
        <taxon>Bacteria</taxon>
        <taxon>Pseudomonadati</taxon>
        <taxon>Thermodesulfobacteriota</taxon>
        <taxon>Desulfobaccia</taxon>
        <taxon>Desulfobaccales</taxon>
        <taxon>Desulfobaccaceae</taxon>
        <taxon>Desulfobacca</taxon>
    </lineage>
</organism>
<dbReference type="Pfam" id="PF03938">
    <property type="entry name" value="OmpH"/>
    <property type="match status" value="1"/>
</dbReference>
<dbReference type="HOGENOM" id="CLU_101388_3_0_7"/>
<dbReference type="AlphaFoldDB" id="F2NIQ7"/>
<gene>
    <name evidence="5" type="ordered locus">Desac_2718</name>
</gene>
<dbReference type="SUPFAM" id="SSF111384">
    <property type="entry name" value="OmpH-like"/>
    <property type="match status" value="1"/>
</dbReference>
<dbReference type="PANTHER" id="PTHR35089:SF1">
    <property type="entry name" value="CHAPERONE PROTEIN SKP"/>
    <property type="match status" value="1"/>
</dbReference>
<reference evidence="6" key="2">
    <citation type="submission" date="2011-03" db="EMBL/GenBank/DDBJ databases">
        <title>The complete genome of Desulfobacca acetoxidans DSM 11109.</title>
        <authorList>
            <consortium name="US DOE Joint Genome Institute (JGI-PGF)"/>
            <person name="Lucas S."/>
            <person name="Copeland A."/>
            <person name="Lapidus A."/>
            <person name="Bruce D."/>
            <person name="Goodwin L."/>
            <person name="Pitluck S."/>
            <person name="Peters L."/>
            <person name="Kyrpides N."/>
            <person name="Mavromatis K."/>
            <person name="Ivanova N."/>
            <person name="Ovchinnikova G."/>
            <person name="Teshima H."/>
            <person name="Detter J.C."/>
            <person name="Han C."/>
            <person name="Land M."/>
            <person name="Hauser L."/>
            <person name="Markowitz V."/>
            <person name="Cheng J.-F."/>
            <person name="Hugenholtz P."/>
            <person name="Woyke T."/>
            <person name="Wu D."/>
            <person name="Spring S."/>
            <person name="Schueler E."/>
            <person name="Brambilla E."/>
            <person name="Klenk H.-P."/>
            <person name="Eisen J.A."/>
        </authorList>
    </citation>
    <scope>NUCLEOTIDE SEQUENCE [LARGE SCALE GENOMIC DNA]</scope>
    <source>
        <strain evidence="6">ATCC 700848 / DSM 11109 / ASRB2</strain>
    </source>
</reference>
<evidence type="ECO:0000256" key="1">
    <source>
        <dbReference type="ARBA" id="ARBA00009091"/>
    </source>
</evidence>
<protein>
    <submittedName>
        <fullName evidence="5">Outer membrane chaperone Skp (OmpH)</fullName>
    </submittedName>
</protein>
<evidence type="ECO:0000256" key="3">
    <source>
        <dbReference type="SAM" id="Coils"/>
    </source>
</evidence>
<dbReference type="RefSeq" id="WP_013707641.1">
    <property type="nucleotide sequence ID" value="NC_015388.1"/>
</dbReference>
<accession>F2NIQ7</accession>